<dbReference type="CDD" id="cd16465">
    <property type="entry name" value="RING-H2_PJA1_2"/>
    <property type="match status" value="1"/>
</dbReference>
<comment type="caution">
    <text evidence="12">The sequence shown here is derived from an EMBL/GenBank/DDBJ whole genome shotgun (WGS) entry which is preliminary data.</text>
</comment>
<feature type="region of interest" description="Disordered" evidence="10">
    <location>
        <begin position="35"/>
        <end position="57"/>
    </location>
</feature>
<evidence type="ECO:0000256" key="10">
    <source>
        <dbReference type="SAM" id="MobiDB-lite"/>
    </source>
</evidence>
<dbReference type="EC" id="2.3.2.27" evidence="2"/>
<evidence type="ECO:0000313" key="12">
    <source>
        <dbReference type="EMBL" id="NWR77001.1"/>
    </source>
</evidence>
<dbReference type="InterPro" id="IPR051834">
    <property type="entry name" value="RING_finger_E3_ligase"/>
</dbReference>
<name>A0A7K5A010_9AVES</name>
<keyword evidence="12" id="KW-0436">Ligase</keyword>
<dbReference type="Gene3D" id="3.30.40.10">
    <property type="entry name" value="Zinc/RING finger domain, C3HC4 (zinc finger)"/>
    <property type="match status" value="1"/>
</dbReference>
<dbReference type="PROSITE" id="PS50089">
    <property type="entry name" value="ZF_RING_2"/>
    <property type="match status" value="1"/>
</dbReference>
<dbReference type="InterPro" id="IPR001841">
    <property type="entry name" value="Znf_RING"/>
</dbReference>
<dbReference type="EMBL" id="VYZI01000411">
    <property type="protein sequence ID" value="NWR77001.1"/>
    <property type="molecule type" value="Genomic_DNA"/>
</dbReference>
<dbReference type="GO" id="GO:0061630">
    <property type="term" value="F:ubiquitin protein ligase activity"/>
    <property type="evidence" value="ECO:0007669"/>
    <property type="project" value="UniProtKB-EC"/>
</dbReference>
<keyword evidence="3" id="KW-0597">Phosphoprotein</keyword>
<dbReference type="SUPFAM" id="SSF57850">
    <property type="entry name" value="RING/U-box"/>
    <property type="match status" value="1"/>
</dbReference>
<feature type="compositionally biased region" description="Basic and acidic residues" evidence="10">
    <location>
        <begin position="42"/>
        <end position="57"/>
    </location>
</feature>
<evidence type="ECO:0000256" key="3">
    <source>
        <dbReference type="ARBA" id="ARBA00022553"/>
    </source>
</evidence>
<accession>A0A7K5A010</accession>
<comment type="catalytic activity">
    <reaction evidence="1">
        <text>S-ubiquitinyl-[E2 ubiquitin-conjugating enzyme]-L-cysteine + [acceptor protein]-L-lysine = [E2 ubiquitin-conjugating enzyme]-L-cysteine + N(6)-ubiquitinyl-[acceptor protein]-L-lysine.</text>
        <dbReference type="EC" id="2.3.2.27"/>
    </reaction>
</comment>
<feature type="domain" description="RING-type" evidence="11">
    <location>
        <begin position="619"/>
        <end position="660"/>
    </location>
</feature>
<dbReference type="OrthoDB" id="21204at2759"/>
<keyword evidence="8" id="KW-0862">Zinc</keyword>
<keyword evidence="6 9" id="KW-0863">Zinc-finger</keyword>
<evidence type="ECO:0000256" key="8">
    <source>
        <dbReference type="ARBA" id="ARBA00022833"/>
    </source>
</evidence>
<dbReference type="InterPro" id="IPR013083">
    <property type="entry name" value="Znf_RING/FYVE/PHD"/>
</dbReference>
<dbReference type="SMART" id="SM00184">
    <property type="entry name" value="RING"/>
    <property type="match status" value="1"/>
</dbReference>
<evidence type="ECO:0000256" key="2">
    <source>
        <dbReference type="ARBA" id="ARBA00012483"/>
    </source>
</evidence>
<proteinExistence type="predicted"/>
<evidence type="ECO:0000256" key="5">
    <source>
        <dbReference type="ARBA" id="ARBA00022723"/>
    </source>
</evidence>
<evidence type="ECO:0000256" key="6">
    <source>
        <dbReference type="ARBA" id="ARBA00022771"/>
    </source>
</evidence>
<keyword evidence="4" id="KW-0808">Transferase</keyword>
<reference evidence="12 13" key="1">
    <citation type="submission" date="2019-09" db="EMBL/GenBank/DDBJ databases">
        <title>Bird 10,000 Genomes (B10K) Project - Family phase.</title>
        <authorList>
            <person name="Zhang G."/>
        </authorList>
    </citation>
    <scope>NUCLEOTIDE SEQUENCE [LARGE SCALE GENOMIC DNA]</scope>
    <source>
        <strain evidence="12">B10K-DU-017-25</strain>
        <tissue evidence="12">Mixed tissue sample</tissue>
    </source>
</reference>
<dbReference type="FunFam" id="3.30.40.10:FF:000152">
    <property type="entry name" value="E3 ubiquitin-protein ligase Praja-1 isoform X1"/>
    <property type="match status" value="1"/>
</dbReference>
<evidence type="ECO:0000256" key="1">
    <source>
        <dbReference type="ARBA" id="ARBA00000900"/>
    </source>
</evidence>
<keyword evidence="5" id="KW-0479">Metal-binding</keyword>
<evidence type="ECO:0000259" key="11">
    <source>
        <dbReference type="PROSITE" id="PS50089"/>
    </source>
</evidence>
<dbReference type="GO" id="GO:0008270">
    <property type="term" value="F:zinc ion binding"/>
    <property type="evidence" value="ECO:0007669"/>
    <property type="project" value="UniProtKB-KW"/>
</dbReference>
<dbReference type="AlphaFoldDB" id="A0A7K5A010"/>
<evidence type="ECO:0000256" key="9">
    <source>
        <dbReference type="PROSITE-ProRule" id="PRU00175"/>
    </source>
</evidence>
<evidence type="ECO:0000256" key="7">
    <source>
        <dbReference type="ARBA" id="ARBA00022786"/>
    </source>
</evidence>
<evidence type="ECO:0000256" key="4">
    <source>
        <dbReference type="ARBA" id="ARBA00022679"/>
    </source>
</evidence>
<dbReference type="PANTHER" id="PTHR45931">
    <property type="entry name" value="SI:CH211-59O9.10"/>
    <property type="match status" value="1"/>
</dbReference>
<organism evidence="12 13">
    <name type="scientific">Centropus unirufus</name>
    <dbReference type="NCBI Taxonomy" id="1118519"/>
    <lineage>
        <taxon>Eukaryota</taxon>
        <taxon>Metazoa</taxon>
        <taxon>Chordata</taxon>
        <taxon>Craniata</taxon>
        <taxon>Vertebrata</taxon>
        <taxon>Euteleostomi</taxon>
        <taxon>Archelosauria</taxon>
        <taxon>Archosauria</taxon>
        <taxon>Dinosauria</taxon>
        <taxon>Saurischia</taxon>
        <taxon>Theropoda</taxon>
        <taxon>Coelurosauria</taxon>
        <taxon>Aves</taxon>
        <taxon>Neognathae</taxon>
        <taxon>Neoaves</taxon>
        <taxon>Otidimorphae</taxon>
        <taxon>Cuculiformes</taxon>
        <taxon>Centropidae</taxon>
        <taxon>Centropus</taxon>
    </lineage>
</organism>
<dbReference type="Pfam" id="PF13639">
    <property type="entry name" value="zf-RING_2"/>
    <property type="match status" value="1"/>
</dbReference>
<feature type="non-terminal residue" evidence="12">
    <location>
        <position position="687"/>
    </location>
</feature>
<keyword evidence="7" id="KW-0833">Ubl conjugation pathway</keyword>
<dbReference type="GO" id="GO:0006511">
    <property type="term" value="P:ubiquitin-dependent protein catabolic process"/>
    <property type="evidence" value="ECO:0007669"/>
    <property type="project" value="TreeGrafter"/>
</dbReference>
<dbReference type="PANTHER" id="PTHR45931:SF3">
    <property type="entry name" value="RING ZINC FINGER-CONTAINING PROTEIN"/>
    <property type="match status" value="1"/>
</dbReference>
<gene>
    <name evidence="12" type="primary">Pja2</name>
    <name evidence="12" type="ORF">CENUNI_R10119</name>
</gene>
<dbReference type="GO" id="GO:0016874">
    <property type="term" value="F:ligase activity"/>
    <property type="evidence" value="ECO:0007669"/>
    <property type="project" value="UniProtKB-KW"/>
</dbReference>
<protein>
    <recommendedName>
        <fullName evidence="2">RING-type E3 ubiquitin transferase</fullName>
        <ecNumber evidence="2">2.3.2.27</ecNumber>
    </recommendedName>
</protein>
<feature type="non-terminal residue" evidence="12">
    <location>
        <position position="1"/>
    </location>
</feature>
<dbReference type="Proteomes" id="UP000517892">
    <property type="component" value="Unassembled WGS sequence"/>
</dbReference>
<keyword evidence="13" id="KW-1185">Reference proteome</keyword>
<evidence type="ECO:0000313" key="13">
    <source>
        <dbReference type="Proteomes" id="UP000517892"/>
    </source>
</evidence>
<dbReference type="GO" id="GO:0005634">
    <property type="term" value="C:nucleus"/>
    <property type="evidence" value="ECO:0007669"/>
    <property type="project" value="TreeGrafter"/>
</dbReference>
<sequence length="687" mass="76555">MSQEADKPACPKPEGGYEAFTARRYGRRHACVGFRPSLNSQDRGEEQHNEVDERPELADVQEENSLCSSLLVQLPSDLFDEPLLENTGRGEPVSRSQIFEVNTSPLSPSSCGLEGSQSPWNFKNPYESSENLAEHMSGVRNHLNGQNAIPYVDIDPYEPHSSDGEECDAEDQFSSAREEADLLQEAIGNLISDLEKSVESLAELQFQFCVHDHCVSRKCREETGPMPLVGYFDTDSDLACSNGTFKSSAEDRAIPTIGTNLITNEIQWIENKMNVGIGTPVVTANDLYASDGKIDHRNSPELVVRPKIRKQNSANQLERDMVLPSVEDEESGSWRVTEIAEVQHHAECVLRKNQEDMNASMVFDSREFEDYRRNTETGLRKNTAAQEQKYVLENSIFWNEFEHWNSRLSACKDEDSSEYSDGEWSTAMPTYLTAPAKDQYSSDDSWGAVPLRGECEPKLQSSSSGVEEEDICSCFNVGYETLCEEGEVPSLFRREVESSSDEEGDAVSDFVHPGPFLLDESNNLEDYSSEGEDLDVEWRLLDEFGDGLGLTQAIPYLDPHFLAFVALEGQLQQAVEMALAHLTAGFDVEQAHPPATEETIDSLPEVHVTDDNDGQEQCCIICCSEYVKGEIITELPCHHLFHKLCVTMWLKKSGTCPICRQVLAPVLPEAAAATDPFPSDYDSVSSV</sequence>